<proteinExistence type="predicted"/>
<accession>A0AAQ4EK25</accession>
<evidence type="ECO:0000313" key="1">
    <source>
        <dbReference type="EMBL" id="KAK8775112.1"/>
    </source>
</evidence>
<reference evidence="1 2" key="1">
    <citation type="journal article" date="2023" name="Arcadia Sci">
        <title>De novo assembly of a long-read Amblyomma americanum tick genome.</title>
        <authorList>
            <person name="Chou S."/>
            <person name="Poskanzer K.E."/>
            <person name="Rollins M."/>
            <person name="Thuy-Boun P.S."/>
        </authorList>
    </citation>
    <scope>NUCLEOTIDE SEQUENCE [LARGE SCALE GENOMIC DNA]</scope>
    <source>
        <strain evidence="1">F_SG_1</strain>
        <tissue evidence="1">Salivary glands</tissue>
    </source>
</reference>
<dbReference type="AlphaFoldDB" id="A0AAQ4EK25"/>
<organism evidence="1 2">
    <name type="scientific">Amblyomma americanum</name>
    <name type="common">Lone star tick</name>
    <dbReference type="NCBI Taxonomy" id="6943"/>
    <lineage>
        <taxon>Eukaryota</taxon>
        <taxon>Metazoa</taxon>
        <taxon>Ecdysozoa</taxon>
        <taxon>Arthropoda</taxon>
        <taxon>Chelicerata</taxon>
        <taxon>Arachnida</taxon>
        <taxon>Acari</taxon>
        <taxon>Parasitiformes</taxon>
        <taxon>Ixodida</taxon>
        <taxon>Ixodoidea</taxon>
        <taxon>Ixodidae</taxon>
        <taxon>Amblyomminae</taxon>
        <taxon>Amblyomma</taxon>
    </lineage>
</organism>
<sequence>MIPQKAVPLRVVPLVPAQRPPAPPVPLVPPVPPAPQPQPVAQTQPTYVSSTTMTEGMNTEPRLGPETLLCTYSRKTTSRAVMAEDGLCDYAIYDSLYANHVNKLSGTKQLEQEVYAFLSAANDYKRTTLGVGFAFQHLKEVEKDLQPRSPSPLEVFWERKVFHAGIIDTPAEIFGPKLKEAIFTLKVCKHTRYAANLKYVPEHYAMLTSLDTKARVFTYDNEKGLNAKLCRVKSEELDVNFGIAAFDVDYDDYSNVCGSINKFGRHSRLKTLRRIVDYYRRLTSSDFSEPSCMAIVP</sequence>
<evidence type="ECO:0000313" key="2">
    <source>
        <dbReference type="Proteomes" id="UP001321473"/>
    </source>
</evidence>
<keyword evidence="2" id="KW-1185">Reference proteome</keyword>
<name>A0AAQ4EK25_AMBAM</name>
<protein>
    <submittedName>
        <fullName evidence="1">Uncharacterized protein</fullName>
    </submittedName>
</protein>
<gene>
    <name evidence="1" type="ORF">V5799_031543</name>
</gene>
<dbReference type="Proteomes" id="UP001321473">
    <property type="component" value="Unassembled WGS sequence"/>
</dbReference>
<dbReference type="EMBL" id="JARKHS020014521">
    <property type="protein sequence ID" value="KAK8775112.1"/>
    <property type="molecule type" value="Genomic_DNA"/>
</dbReference>
<comment type="caution">
    <text evidence="1">The sequence shown here is derived from an EMBL/GenBank/DDBJ whole genome shotgun (WGS) entry which is preliminary data.</text>
</comment>